<dbReference type="GO" id="GO:0003677">
    <property type="term" value="F:DNA binding"/>
    <property type="evidence" value="ECO:0007669"/>
    <property type="project" value="InterPro"/>
</dbReference>
<dbReference type="Pfam" id="PF05598">
    <property type="entry name" value="DUF772"/>
    <property type="match status" value="1"/>
</dbReference>
<evidence type="ECO:0000313" key="4">
    <source>
        <dbReference type="Proteomes" id="UP000320496"/>
    </source>
</evidence>
<feature type="domain" description="Transposase IS4-like" evidence="1">
    <location>
        <begin position="219"/>
        <end position="398"/>
    </location>
</feature>
<dbReference type="EMBL" id="CP036275">
    <property type="protein sequence ID" value="QDU35853.1"/>
    <property type="molecule type" value="Genomic_DNA"/>
</dbReference>
<dbReference type="InterPro" id="IPR008490">
    <property type="entry name" value="Transposase_InsH_N"/>
</dbReference>
<gene>
    <name evidence="3" type="ORF">Mal4_01350</name>
</gene>
<name>A0A517Z073_9PLAN</name>
<proteinExistence type="predicted"/>
<keyword evidence="4" id="KW-1185">Reference proteome</keyword>
<evidence type="ECO:0000259" key="1">
    <source>
        <dbReference type="Pfam" id="PF01609"/>
    </source>
</evidence>
<organism evidence="3 4">
    <name type="scientific">Maioricimonas rarisocia</name>
    <dbReference type="NCBI Taxonomy" id="2528026"/>
    <lineage>
        <taxon>Bacteria</taxon>
        <taxon>Pseudomonadati</taxon>
        <taxon>Planctomycetota</taxon>
        <taxon>Planctomycetia</taxon>
        <taxon>Planctomycetales</taxon>
        <taxon>Planctomycetaceae</taxon>
        <taxon>Maioricimonas</taxon>
    </lineage>
</organism>
<dbReference type="KEGG" id="mri:Mal4_01350"/>
<accession>A0A517Z073</accession>
<evidence type="ECO:0000259" key="2">
    <source>
        <dbReference type="Pfam" id="PF05598"/>
    </source>
</evidence>
<protein>
    <submittedName>
        <fullName evidence="3">Transposase DDE domain protein</fullName>
    </submittedName>
</protein>
<dbReference type="PANTHER" id="PTHR35604">
    <property type="entry name" value="TRANSPOSASE INSH FOR INSERTION SEQUENCE ELEMENT IS5A-RELATED"/>
    <property type="match status" value="1"/>
</dbReference>
<dbReference type="GO" id="GO:0004803">
    <property type="term" value="F:transposase activity"/>
    <property type="evidence" value="ECO:0007669"/>
    <property type="project" value="InterPro"/>
</dbReference>
<dbReference type="AlphaFoldDB" id="A0A517Z073"/>
<dbReference type="InterPro" id="IPR002559">
    <property type="entry name" value="Transposase_11"/>
</dbReference>
<reference evidence="3 4" key="1">
    <citation type="submission" date="2019-02" db="EMBL/GenBank/DDBJ databases">
        <title>Deep-cultivation of Planctomycetes and their phenomic and genomic characterization uncovers novel biology.</title>
        <authorList>
            <person name="Wiegand S."/>
            <person name="Jogler M."/>
            <person name="Boedeker C."/>
            <person name="Pinto D."/>
            <person name="Vollmers J."/>
            <person name="Rivas-Marin E."/>
            <person name="Kohn T."/>
            <person name="Peeters S.H."/>
            <person name="Heuer A."/>
            <person name="Rast P."/>
            <person name="Oberbeckmann S."/>
            <person name="Bunk B."/>
            <person name="Jeske O."/>
            <person name="Meyerdierks A."/>
            <person name="Storesund J.E."/>
            <person name="Kallscheuer N."/>
            <person name="Luecker S."/>
            <person name="Lage O.M."/>
            <person name="Pohl T."/>
            <person name="Merkel B.J."/>
            <person name="Hornburger P."/>
            <person name="Mueller R.-W."/>
            <person name="Bruemmer F."/>
            <person name="Labrenz M."/>
            <person name="Spormann A.M."/>
            <person name="Op den Camp H."/>
            <person name="Overmann J."/>
            <person name="Amann R."/>
            <person name="Jetten M.S.M."/>
            <person name="Mascher T."/>
            <person name="Medema M.H."/>
            <person name="Devos D.P."/>
            <person name="Kaster A.-K."/>
            <person name="Ovreas L."/>
            <person name="Rohde M."/>
            <person name="Galperin M.Y."/>
            <person name="Jogler C."/>
        </authorList>
    </citation>
    <scope>NUCLEOTIDE SEQUENCE [LARGE SCALE GENOMIC DNA]</scope>
    <source>
        <strain evidence="3 4">Mal4</strain>
    </source>
</reference>
<dbReference type="PANTHER" id="PTHR35604:SF2">
    <property type="entry name" value="TRANSPOSASE INSH FOR INSERTION SEQUENCE ELEMENT IS5A-RELATED"/>
    <property type="match status" value="1"/>
</dbReference>
<dbReference type="Proteomes" id="UP000320496">
    <property type="component" value="Chromosome"/>
</dbReference>
<dbReference type="Pfam" id="PF01609">
    <property type="entry name" value="DDE_Tnp_1"/>
    <property type="match status" value="1"/>
</dbReference>
<sequence length="466" mass="53169">MGMGRRPGERQQELWIATSRVASAPGHIFYDKLNGFLDEAGFDAFVEELCEPFYKQAGRRSIPPGRYFCMLLIGYFEGIDSQRGIAWRCSDSLSLRRFLFLATDEDVPDHSSLTRVRNRLPLEVHEKVFEFVLEVARKKKLLKDGNLCVGVDATTLEANAAMKTIVRRDTGESWPEYVRRLMIEEGVIDEDDDPTDEELRRFDKDRSKWGKKKVSNEEWASPTDPDSRILKMKDGRTHLAYKGEHTVDLDSELILAADVHHGTDSDTATIIESIATAQRHVAAAGSEAAINEVAADKGYHSNTVLVDCQEAGVRTYIPERETGKRTWHDKPLEVERAFRNNRRRVKRSKGRWLQRLRSELVERTFAHVCETGGARRTWLRGLENVRKRYTIQAAARNLGLMMRRLFGIGTPRSLQGAAAAFCTLIWGLRRLLWRLETFRAAFRRQTASNASFTATYFRATEKLAAV</sequence>
<dbReference type="GO" id="GO:0006313">
    <property type="term" value="P:DNA transposition"/>
    <property type="evidence" value="ECO:0007669"/>
    <property type="project" value="InterPro"/>
</dbReference>
<feature type="domain" description="Transposase InsH N-terminal" evidence="2">
    <location>
        <begin position="26"/>
        <end position="119"/>
    </location>
</feature>
<evidence type="ECO:0000313" key="3">
    <source>
        <dbReference type="EMBL" id="QDU35853.1"/>
    </source>
</evidence>